<proteinExistence type="predicted"/>
<keyword evidence="2" id="KW-0255">Endonuclease</keyword>
<keyword evidence="2" id="KW-0378">Hydrolase</keyword>
<gene>
    <name evidence="2" type="ORF">AVDCRST_MAG10-3325</name>
</gene>
<feature type="compositionally biased region" description="Low complexity" evidence="1">
    <location>
        <begin position="136"/>
        <end position="145"/>
    </location>
</feature>
<feature type="non-terminal residue" evidence="2">
    <location>
        <position position="1"/>
    </location>
</feature>
<feature type="compositionally biased region" description="Pro residues" evidence="1">
    <location>
        <begin position="11"/>
        <end position="20"/>
    </location>
</feature>
<accession>A0A6J4JAU1</accession>
<feature type="compositionally biased region" description="Low complexity" evidence="1">
    <location>
        <begin position="22"/>
        <end position="42"/>
    </location>
</feature>
<dbReference type="GO" id="GO:0140078">
    <property type="term" value="F:class I DNA-(apurinic or apyrimidinic site) endonuclease activity"/>
    <property type="evidence" value="ECO:0007669"/>
    <property type="project" value="UniProtKB-EC"/>
</dbReference>
<feature type="compositionally biased region" description="Basic residues" evidence="1">
    <location>
        <begin position="99"/>
        <end position="112"/>
    </location>
</feature>
<feature type="region of interest" description="Disordered" evidence="1">
    <location>
        <begin position="1"/>
        <end position="229"/>
    </location>
</feature>
<keyword evidence="2" id="KW-0456">Lyase</keyword>
<protein>
    <submittedName>
        <fullName evidence="2">Endonuclease III</fullName>
        <ecNumber evidence="2">4.2.99.18</ecNumber>
    </submittedName>
</protein>
<name>A0A6J4JAU1_9ACTN</name>
<dbReference type="EC" id="4.2.99.18" evidence="2"/>
<feature type="non-terminal residue" evidence="2">
    <location>
        <position position="229"/>
    </location>
</feature>
<keyword evidence="2" id="KW-0540">Nuclease</keyword>
<sequence length="229" mass="24278">GTAPHAEGPRPGDPGHPGPGVPGRRQGSVRPGPRRPLPAAGGHHPVGPDHRRGGQLGHAGPLRPLSDSGRPGGRRPRRRGAPDPSHRLLPGQDPQPPGHGRRPRGALRRRRADGHGGPGDHPGCGPQDGQRRPQRGVRAARPAGGHPRRTSLPPAGADGRDRPGQGGGRPRRHRPGQGARRLQPPPHPARPPGVRGPQTAVRHLRPRPVLPQDRSDRNAHSRGNKVWEV</sequence>
<dbReference type="AlphaFoldDB" id="A0A6J4JAU1"/>
<feature type="compositionally biased region" description="Basic and acidic residues" evidence="1">
    <location>
        <begin position="213"/>
        <end position="229"/>
    </location>
</feature>
<evidence type="ECO:0000313" key="2">
    <source>
        <dbReference type="EMBL" id="CAA9271513.1"/>
    </source>
</evidence>
<reference evidence="2" key="1">
    <citation type="submission" date="2020-02" db="EMBL/GenBank/DDBJ databases">
        <authorList>
            <person name="Meier V. D."/>
        </authorList>
    </citation>
    <scope>NUCLEOTIDE SEQUENCE</scope>
    <source>
        <strain evidence="2">AVDCRST_MAG10</strain>
    </source>
</reference>
<dbReference type="EMBL" id="CADCTB010000201">
    <property type="protein sequence ID" value="CAA9271513.1"/>
    <property type="molecule type" value="Genomic_DNA"/>
</dbReference>
<organism evidence="2">
    <name type="scientific">uncultured Acidimicrobiales bacterium</name>
    <dbReference type="NCBI Taxonomy" id="310071"/>
    <lineage>
        <taxon>Bacteria</taxon>
        <taxon>Bacillati</taxon>
        <taxon>Actinomycetota</taxon>
        <taxon>Acidimicrobiia</taxon>
        <taxon>Acidimicrobiales</taxon>
        <taxon>environmental samples</taxon>
    </lineage>
</organism>
<evidence type="ECO:0000256" key="1">
    <source>
        <dbReference type="SAM" id="MobiDB-lite"/>
    </source>
</evidence>